<accession>A0A1U9NL85</accession>
<keyword evidence="4" id="KW-1185">Reference proteome</keyword>
<dbReference type="PANTHER" id="PTHR21180:SF32">
    <property type="entry name" value="ENDONUCLEASE_EXONUCLEASE_PHOSPHATASE FAMILY DOMAIN-CONTAINING PROTEIN 1"/>
    <property type="match status" value="1"/>
</dbReference>
<dbReference type="InterPro" id="IPR010994">
    <property type="entry name" value="RuvA_2-like"/>
</dbReference>
<evidence type="ECO:0000313" key="4">
    <source>
        <dbReference type="Proteomes" id="UP000189674"/>
    </source>
</evidence>
<evidence type="ECO:0000259" key="2">
    <source>
        <dbReference type="SMART" id="SM00278"/>
    </source>
</evidence>
<keyword evidence="1" id="KW-1133">Transmembrane helix</keyword>
<dbReference type="AlphaFoldDB" id="A0A1U9NL85"/>
<dbReference type="SUPFAM" id="SSF47781">
    <property type="entry name" value="RuvA domain 2-like"/>
    <property type="match status" value="1"/>
</dbReference>
<evidence type="ECO:0000313" key="3">
    <source>
        <dbReference type="EMBL" id="AQT68669.1"/>
    </source>
</evidence>
<sequence length="115" mass="12393">MEAFDEGVGSGEQRRKLLAACVVGAVLGGLFFAQCVIVAGGGTPVVEDRIDVNAADAESLVRLPGIGPSKAEAIVEYREEARKFERVEDMEDVKGIGPKTVEKLRPFLRFDENAN</sequence>
<feature type="transmembrane region" description="Helical" evidence="1">
    <location>
        <begin position="17"/>
        <end position="40"/>
    </location>
</feature>
<dbReference type="RefSeq" id="WP_146661877.1">
    <property type="nucleotide sequence ID" value="NZ_CP019791.1"/>
</dbReference>
<feature type="domain" description="Helix-hairpin-helix DNA-binding motif class 1" evidence="2">
    <location>
        <begin position="88"/>
        <end position="107"/>
    </location>
</feature>
<proteinExistence type="predicted"/>
<evidence type="ECO:0000256" key="1">
    <source>
        <dbReference type="SAM" id="Phobius"/>
    </source>
</evidence>
<dbReference type="EMBL" id="CP019791">
    <property type="protein sequence ID" value="AQT68669.1"/>
    <property type="molecule type" value="Genomic_DNA"/>
</dbReference>
<dbReference type="Proteomes" id="UP000189674">
    <property type="component" value="Chromosome"/>
</dbReference>
<keyword evidence="1" id="KW-0472">Membrane</keyword>
<dbReference type="GO" id="GO:0006281">
    <property type="term" value="P:DNA repair"/>
    <property type="evidence" value="ECO:0007669"/>
    <property type="project" value="InterPro"/>
</dbReference>
<dbReference type="STRING" id="1936003.STSP2_01838"/>
<dbReference type="Gene3D" id="1.10.150.320">
    <property type="entry name" value="Photosystem II 12 kDa extrinsic protein"/>
    <property type="match status" value="1"/>
</dbReference>
<dbReference type="Pfam" id="PF12836">
    <property type="entry name" value="HHH_3"/>
    <property type="match status" value="1"/>
</dbReference>
<protein>
    <submittedName>
        <fullName evidence="3">ComE operon protein 1</fullName>
    </submittedName>
</protein>
<name>A0A1U9NL85_9BACT</name>
<organism evidence="3 4">
    <name type="scientific">Anaerohalosphaera lusitana</name>
    <dbReference type="NCBI Taxonomy" id="1936003"/>
    <lineage>
        <taxon>Bacteria</taxon>
        <taxon>Pseudomonadati</taxon>
        <taxon>Planctomycetota</taxon>
        <taxon>Phycisphaerae</taxon>
        <taxon>Sedimentisphaerales</taxon>
        <taxon>Anaerohalosphaeraceae</taxon>
        <taxon>Anaerohalosphaera</taxon>
    </lineage>
</organism>
<dbReference type="KEGG" id="alus:STSP2_01838"/>
<dbReference type="InterPro" id="IPR003583">
    <property type="entry name" value="Hlx-hairpin-Hlx_DNA-bd_motif"/>
</dbReference>
<reference evidence="4" key="1">
    <citation type="submission" date="2017-02" db="EMBL/GenBank/DDBJ databases">
        <title>Comparative genomics and description of representatives of a novel lineage of planctomycetes thriving in anoxic sediments.</title>
        <authorList>
            <person name="Spring S."/>
            <person name="Bunk B."/>
            <person name="Sproer C."/>
        </authorList>
    </citation>
    <scope>NUCLEOTIDE SEQUENCE [LARGE SCALE GENOMIC DNA]</scope>
    <source>
        <strain evidence="4">ST-NAGAB-D1</strain>
    </source>
</reference>
<feature type="domain" description="Helix-hairpin-helix DNA-binding motif class 1" evidence="2">
    <location>
        <begin position="58"/>
        <end position="77"/>
    </location>
</feature>
<dbReference type="NCBIfam" id="TIGR00426">
    <property type="entry name" value="competence protein ComEA helix-hairpin-helix repeat region"/>
    <property type="match status" value="1"/>
</dbReference>
<dbReference type="InterPro" id="IPR004509">
    <property type="entry name" value="Competence_ComEA_HhH"/>
</dbReference>
<dbReference type="PANTHER" id="PTHR21180">
    <property type="entry name" value="ENDONUCLEASE/EXONUCLEASE/PHOSPHATASE FAMILY DOMAIN-CONTAINING PROTEIN 1"/>
    <property type="match status" value="1"/>
</dbReference>
<dbReference type="InterPro" id="IPR051675">
    <property type="entry name" value="Endo/Exo/Phosphatase_dom_1"/>
</dbReference>
<dbReference type="GO" id="GO:0003677">
    <property type="term" value="F:DNA binding"/>
    <property type="evidence" value="ECO:0007669"/>
    <property type="project" value="InterPro"/>
</dbReference>
<dbReference type="OrthoDB" id="9790239at2"/>
<gene>
    <name evidence="3" type="primary">comEA</name>
    <name evidence="3" type="ORF">STSP2_01838</name>
</gene>
<dbReference type="SMART" id="SM00278">
    <property type="entry name" value="HhH1"/>
    <property type="match status" value="2"/>
</dbReference>
<keyword evidence="1" id="KW-0812">Transmembrane</keyword>